<accession>A0AAW9R6F6</accession>
<keyword evidence="4 5" id="KW-0963">Cytoplasm</keyword>
<dbReference type="RefSeq" id="WP_354694898.1">
    <property type="nucleotide sequence ID" value="NZ_JAZHOG010000004.1"/>
</dbReference>
<dbReference type="InterPro" id="IPR036388">
    <property type="entry name" value="WH-like_DNA-bd_sf"/>
</dbReference>
<organism evidence="7 8">
    <name type="scientific">Elongatibacter sediminis</name>
    <dbReference type="NCBI Taxonomy" id="3119006"/>
    <lineage>
        <taxon>Bacteria</taxon>
        <taxon>Pseudomonadati</taxon>
        <taxon>Pseudomonadota</taxon>
        <taxon>Gammaproteobacteria</taxon>
        <taxon>Chromatiales</taxon>
        <taxon>Wenzhouxiangellaceae</taxon>
        <taxon>Elongatibacter</taxon>
    </lineage>
</organism>
<reference evidence="7 8" key="1">
    <citation type="submission" date="2024-02" db="EMBL/GenBank/DDBJ databases">
        <title>A novel Wenzhouxiangellaceae bacterium, isolated from coastal sediments.</title>
        <authorList>
            <person name="Du Z.-J."/>
            <person name="Ye Y.-Q."/>
            <person name="Zhang X.-Y."/>
        </authorList>
    </citation>
    <scope>NUCLEOTIDE SEQUENCE [LARGE SCALE GENOMIC DNA]</scope>
    <source>
        <strain evidence="7 8">CH-27</strain>
    </source>
</reference>
<gene>
    <name evidence="5" type="primary">recX</name>
    <name evidence="7" type="ORF">V3330_08080</name>
</gene>
<feature type="domain" description="RecX second three-helical" evidence="6">
    <location>
        <begin position="61"/>
        <end position="100"/>
    </location>
</feature>
<dbReference type="InterPro" id="IPR053924">
    <property type="entry name" value="RecX_HTH_2nd"/>
</dbReference>
<dbReference type="Gene3D" id="1.10.10.10">
    <property type="entry name" value="Winged helix-like DNA-binding domain superfamily/Winged helix DNA-binding domain"/>
    <property type="match status" value="2"/>
</dbReference>
<evidence type="ECO:0000256" key="1">
    <source>
        <dbReference type="ARBA" id="ARBA00004496"/>
    </source>
</evidence>
<dbReference type="Proteomes" id="UP001359886">
    <property type="component" value="Unassembled WGS sequence"/>
</dbReference>
<evidence type="ECO:0000313" key="8">
    <source>
        <dbReference type="Proteomes" id="UP001359886"/>
    </source>
</evidence>
<proteinExistence type="inferred from homology"/>
<dbReference type="InterPro" id="IPR003783">
    <property type="entry name" value="Regulatory_RecX"/>
</dbReference>
<dbReference type="AlphaFoldDB" id="A0AAW9R6F6"/>
<comment type="similarity">
    <text evidence="2 5">Belongs to the RecX family.</text>
</comment>
<evidence type="ECO:0000256" key="4">
    <source>
        <dbReference type="ARBA" id="ARBA00022490"/>
    </source>
</evidence>
<comment type="function">
    <text evidence="5">Modulates RecA activity.</text>
</comment>
<dbReference type="PANTHER" id="PTHR33602:SF1">
    <property type="entry name" value="REGULATORY PROTEIN RECX FAMILY PROTEIN"/>
    <property type="match status" value="1"/>
</dbReference>
<dbReference type="GO" id="GO:0005737">
    <property type="term" value="C:cytoplasm"/>
    <property type="evidence" value="ECO:0007669"/>
    <property type="project" value="UniProtKB-SubCell"/>
</dbReference>
<comment type="subcellular location">
    <subcellularLocation>
        <location evidence="1 5">Cytoplasm</location>
    </subcellularLocation>
</comment>
<name>A0AAW9R6F6_9GAMM</name>
<evidence type="ECO:0000259" key="6">
    <source>
        <dbReference type="Pfam" id="PF02631"/>
    </source>
</evidence>
<dbReference type="GO" id="GO:0006282">
    <property type="term" value="P:regulation of DNA repair"/>
    <property type="evidence" value="ECO:0007669"/>
    <property type="project" value="UniProtKB-UniRule"/>
</dbReference>
<evidence type="ECO:0000256" key="2">
    <source>
        <dbReference type="ARBA" id="ARBA00009695"/>
    </source>
</evidence>
<keyword evidence="8" id="KW-1185">Reference proteome</keyword>
<evidence type="ECO:0000313" key="7">
    <source>
        <dbReference type="EMBL" id="MEJ8567582.1"/>
    </source>
</evidence>
<dbReference type="Pfam" id="PF02631">
    <property type="entry name" value="RecX_HTH2"/>
    <property type="match status" value="1"/>
</dbReference>
<dbReference type="PANTHER" id="PTHR33602">
    <property type="entry name" value="REGULATORY PROTEIN RECX FAMILY PROTEIN"/>
    <property type="match status" value="1"/>
</dbReference>
<protein>
    <recommendedName>
        <fullName evidence="3 5">Regulatory protein RecX</fullName>
    </recommendedName>
</protein>
<dbReference type="HAMAP" id="MF_01114">
    <property type="entry name" value="RecX"/>
    <property type="match status" value="1"/>
</dbReference>
<evidence type="ECO:0000256" key="3">
    <source>
        <dbReference type="ARBA" id="ARBA00018111"/>
    </source>
</evidence>
<evidence type="ECO:0000256" key="5">
    <source>
        <dbReference type="HAMAP-Rule" id="MF_01114"/>
    </source>
</evidence>
<dbReference type="EMBL" id="JAZHOG010000004">
    <property type="protein sequence ID" value="MEJ8567582.1"/>
    <property type="molecule type" value="Genomic_DNA"/>
</dbReference>
<sequence>MPADDPSPTEISAFAMQLLSRREYGAHELVQRLVRKWPAGEGLAGVIEECVRDLAEQGLQSDQRFAESFVRSRMARSQGPLKIKAELQRRRVDEAAVRGVLEEDESFWARLAAEWLERQNPGTFDRAERARFYRRLRNRGFSHGQAMSALDLQSRSGSEPDGCD</sequence>
<comment type="caution">
    <text evidence="7">The sequence shown here is derived from an EMBL/GenBank/DDBJ whole genome shotgun (WGS) entry which is preliminary data.</text>
</comment>